<feature type="transmembrane region" description="Helical" evidence="8">
    <location>
        <begin position="140"/>
        <end position="161"/>
    </location>
</feature>
<dbReference type="HOGENOM" id="CLU_013430_0_0_3"/>
<feature type="domain" description="Cation efflux protein cytoplasmic" evidence="10">
    <location>
        <begin position="235"/>
        <end position="308"/>
    </location>
</feature>
<dbReference type="KEGG" id="cmp:Cha6605_1709"/>
<evidence type="ECO:0000256" key="3">
    <source>
        <dbReference type="ARBA" id="ARBA00022448"/>
    </source>
</evidence>
<dbReference type="InterPro" id="IPR050681">
    <property type="entry name" value="CDF/SLC30A"/>
</dbReference>
<keyword evidence="7 8" id="KW-0472">Membrane</keyword>
<evidence type="ECO:0000313" key="11">
    <source>
        <dbReference type="EMBL" id="AFY92838.1"/>
    </source>
</evidence>
<evidence type="ECO:0000259" key="10">
    <source>
        <dbReference type="Pfam" id="PF16916"/>
    </source>
</evidence>
<proteinExistence type="inferred from homology"/>
<keyword evidence="3" id="KW-0813">Transport</keyword>
<evidence type="ECO:0000259" key="9">
    <source>
        <dbReference type="Pfam" id="PF01545"/>
    </source>
</evidence>
<keyword evidence="4 8" id="KW-0812">Transmembrane</keyword>
<evidence type="ECO:0000256" key="8">
    <source>
        <dbReference type="SAM" id="Phobius"/>
    </source>
</evidence>
<dbReference type="Gene3D" id="1.20.1510.10">
    <property type="entry name" value="Cation efflux protein transmembrane domain"/>
    <property type="match status" value="1"/>
</dbReference>
<evidence type="ECO:0000256" key="1">
    <source>
        <dbReference type="ARBA" id="ARBA00004141"/>
    </source>
</evidence>
<gene>
    <name evidence="11" type="ORF">Cha6605_1709</name>
</gene>
<dbReference type="SUPFAM" id="SSF161111">
    <property type="entry name" value="Cation efflux protein transmembrane domain-like"/>
    <property type="match status" value="1"/>
</dbReference>
<reference evidence="11 12" key="1">
    <citation type="submission" date="2012-05" db="EMBL/GenBank/DDBJ databases">
        <title>Finished chromosome of genome of Chamaesiphon sp. PCC 6605.</title>
        <authorList>
            <consortium name="US DOE Joint Genome Institute"/>
            <person name="Gugger M."/>
            <person name="Coursin T."/>
            <person name="Rippka R."/>
            <person name="Tandeau De Marsac N."/>
            <person name="Huntemann M."/>
            <person name="Wei C.-L."/>
            <person name="Han J."/>
            <person name="Detter J.C."/>
            <person name="Han C."/>
            <person name="Tapia R."/>
            <person name="Chen A."/>
            <person name="Kyrpides N."/>
            <person name="Mavromatis K."/>
            <person name="Markowitz V."/>
            <person name="Szeto E."/>
            <person name="Ivanova N."/>
            <person name="Pagani I."/>
            <person name="Pati A."/>
            <person name="Goodwin L."/>
            <person name="Nordberg H.P."/>
            <person name="Cantor M.N."/>
            <person name="Hua S.X."/>
            <person name="Woyke T."/>
            <person name="Kerfeld C.A."/>
        </authorList>
    </citation>
    <scope>NUCLEOTIDE SEQUENCE [LARGE SCALE GENOMIC DNA]</scope>
    <source>
        <strain evidence="12">ATCC 27169 / PCC 6605</strain>
    </source>
</reference>
<dbReference type="Proteomes" id="UP000010366">
    <property type="component" value="Chromosome"/>
</dbReference>
<feature type="transmembrane region" description="Helical" evidence="8">
    <location>
        <begin position="72"/>
        <end position="94"/>
    </location>
</feature>
<dbReference type="GO" id="GO:0005886">
    <property type="term" value="C:plasma membrane"/>
    <property type="evidence" value="ECO:0007669"/>
    <property type="project" value="TreeGrafter"/>
</dbReference>
<dbReference type="OrthoDB" id="9809646at2"/>
<evidence type="ECO:0000256" key="4">
    <source>
        <dbReference type="ARBA" id="ARBA00022692"/>
    </source>
</evidence>
<dbReference type="EMBL" id="CP003600">
    <property type="protein sequence ID" value="AFY92838.1"/>
    <property type="molecule type" value="Genomic_DNA"/>
</dbReference>
<dbReference type="InterPro" id="IPR002524">
    <property type="entry name" value="Cation_efflux"/>
</dbReference>
<dbReference type="NCBIfam" id="TIGR01297">
    <property type="entry name" value="CDF"/>
    <property type="match status" value="1"/>
</dbReference>
<accession>K9UDY2</accession>
<dbReference type="RefSeq" id="WP_015159012.1">
    <property type="nucleotide sequence ID" value="NC_019697.1"/>
</dbReference>
<evidence type="ECO:0000256" key="6">
    <source>
        <dbReference type="ARBA" id="ARBA00023065"/>
    </source>
</evidence>
<feature type="transmembrane region" description="Helical" evidence="8">
    <location>
        <begin position="204"/>
        <end position="223"/>
    </location>
</feature>
<keyword evidence="12" id="KW-1185">Reference proteome</keyword>
<dbReference type="STRING" id="1173020.Cha6605_1709"/>
<evidence type="ECO:0000256" key="7">
    <source>
        <dbReference type="ARBA" id="ARBA00023136"/>
    </source>
</evidence>
<dbReference type="PANTHER" id="PTHR11562">
    <property type="entry name" value="CATION EFFLUX PROTEIN/ ZINC TRANSPORTER"/>
    <property type="match status" value="1"/>
</dbReference>
<organism evidence="11 12">
    <name type="scientific">Chamaesiphon minutus (strain ATCC 27169 / PCC 6605)</name>
    <dbReference type="NCBI Taxonomy" id="1173020"/>
    <lineage>
        <taxon>Bacteria</taxon>
        <taxon>Bacillati</taxon>
        <taxon>Cyanobacteriota</taxon>
        <taxon>Cyanophyceae</taxon>
        <taxon>Gomontiellales</taxon>
        <taxon>Chamaesiphonaceae</taxon>
        <taxon>Chamaesiphon</taxon>
    </lineage>
</organism>
<feature type="transmembrane region" description="Helical" evidence="8">
    <location>
        <begin position="38"/>
        <end position="60"/>
    </location>
</feature>
<keyword evidence="6" id="KW-0406">Ion transport</keyword>
<comment type="subcellular location">
    <subcellularLocation>
        <location evidence="1">Membrane</location>
        <topology evidence="1">Multi-pass membrane protein</topology>
    </subcellularLocation>
</comment>
<dbReference type="Pfam" id="PF01545">
    <property type="entry name" value="Cation_efflux"/>
    <property type="match status" value="1"/>
</dbReference>
<dbReference type="InterPro" id="IPR027470">
    <property type="entry name" value="Cation_efflux_CTD"/>
</dbReference>
<dbReference type="GO" id="GO:0005385">
    <property type="term" value="F:zinc ion transmembrane transporter activity"/>
    <property type="evidence" value="ECO:0007669"/>
    <property type="project" value="TreeGrafter"/>
</dbReference>
<dbReference type="InterPro" id="IPR027469">
    <property type="entry name" value="Cation_efflux_TMD_sf"/>
</dbReference>
<dbReference type="Pfam" id="PF16916">
    <property type="entry name" value="ZT_dimer"/>
    <property type="match status" value="1"/>
</dbReference>
<feature type="transmembrane region" description="Helical" evidence="8">
    <location>
        <begin position="173"/>
        <end position="198"/>
    </location>
</feature>
<dbReference type="PANTHER" id="PTHR11562:SF17">
    <property type="entry name" value="RE54080P-RELATED"/>
    <property type="match status" value="1"/>
</dbReference>
<dbReference type="AlphaFoldDB" id="K9UDY2"/>
<dbReference type="InterPro" id="IPR036837">
    <property type="entry name" value="Cation_efflux_CTD_sf"/>
</dbReference>
<keyword evidence="5 8" id="KW-1133">Transmembrane helix</keyword>
<evidence type="ECO:0000313" key="12">
    <source>
        <dbReference type="Proteomes" id="UP000010366"/>
    </source>
</evidence>
<protein>
    <submittedName>
        <fullName evidence="11">Cation diffusion facilitator family transporter</fullName>
    </submittedName>
</protein>
<feature type="transmembrane region" description="Helical" evidence="8">
    <location>
        <begin position="106"/>
        <end position="128"/>
    </location>
</feature>
<dbReference type="SUPFAM" id="SSF160240">
    <property type="entry name" value="Cation efflux protein cytoplasmic domain-like"/>
    <property type="match status" value="1"/>
</dbReference>
<name>K9UDY2_CHAP6</name>
<evidence type="ECO:0000256" key="5">
    <source>
        <dbReference type="ARBA" id="ARBA00022989"/>
    </source>
</evidence>
<comment type="similarity">
    <text evidence="2">Belongs to the cation diffusion facilitator (CDF) transporter (TC 2.A.4) family. SLC30A subfamily.</text>
</comment>
<evidence type="ECO:0000256" key="2">
    <source>
        <dbReference type="ARBA" id="ARBA00008873"/>
    </source>
</evidence>
<dbReference type="InterPro" id="IPR058533">
    <property type="entry name" value="Cation_efflux_TM"/>
</dbReference>
<sequence>MISSGKATESYHSIAEENLANSASDDSKVISSQLKMRLLWIVLGLRSSLFLFVLTIGFWTHSLSLLASSGDMFSDMVAISLTLGATALAQRPATKTATFGYRRIEILVALLNGLGIIAISALTTWEAIGQFQEPDPIRGLPMLVTAGVSLVFNSIIIRLLHDESSHDLNLKGAFLRILADTAGSISVILAALGIYYFNWLWADAGASLLVAAFLCISAVPLVMDSLRILLEFAPHSLDVTAIEVALHSFPGVCQVEKLNVWTITSDRIALNAHLAVKLMTIEERDQLLNQLQTYLNQEFGIYELTLQLTAFQECDRDEP</sequence>
<feature type="domain" description="Cation efflux protein transmembrane" evidence="9">
    <location>
        <begin position="40"/>
        <end position="230"/>
    </location>
</feature>
<dbReference type="eggNOG" id="COG1230">
    <property type="taxonomic scope" value="Bacteria"/>
</dbReference>